<evidence type="ECO:0000313" key="1">
    <source>
        <dbReference type="EMBL" id="QRC92928.1"/>
    </source>
</evidence>
<keyword evidence="2" id="KW-1185">Reference proteome</keyword>
<dbReference type="Proteomes" id="UP000663193">
    <property type="component" value="Chromosome 2"/>
</dbReference>
<organism evidence="1 2">
    <name type="scientific">Phaeosphaeria nodorum (strain SN15 / ATCC MYA-4574 / FGSC 10173)</name>
    <name type="common">Glume blotch fungus</name>
    <name type="synonym">Parastagonospora nodorum</name>
    <dbReference type="NCBI Taxonomy" id="321614"/>
    <lineage>
        <taxon>Eukaryota</taxon>
        <taxon>Fungi</taxon>
        <taxon>Dikarya</taxon>
        <taxon>Ascomycota</taxon>
        <taxon>Pezizomycotina</taxon>
        <taxon>Dothideomycetes</taxon>
        <taxon>Pleosporomycetidae</taxon>
        <taxon>Pleosporales</taxon>
        <taxon>Pleosporineae</taxon>
        <taxon>Phaeosphaeriaceae</taxon>
        <taxon>Parastagonospora</taxon>
    </lineage>
</organism>
<dbReference type="OrthoDB" id="4538483at2759"/>
<accession>A0A7U2EW07</accession>
<sequence length="621" mass="68823">MAMPPVVLGDLSTHLQKVSDEPTTPLDTELLEKAELFTSTPEYRNEIWKETRPLFLQIASLLPQLQQDPSPLTHFIIKLAQPYRFEDIKDVEFEIGLDLQATPFHGLLLTLLGKATANSVDAQELANRPTVMLSIVRLWLCTPDAGVATQAEELLISLLGVSKNEPALTSSQDPSHIYGTGPMWRRLFSDKDIASLYYHYTSLKQLKTHPQPLLSKRDKTIAQARLLSWLPRVGELDWHTLVSSHVVEIEREVGLRDGQGLLHYAALKMVETEDDMLMHMTLIHFFSVLITTVNTAPHLTHYDSSLSLDFVKNEGIHKGIVDFHTSDTPGIEHSFLSSRTAKYISDYASTYPENFENSDDMPIIRNYVHRNIRKCEASTLDIIASMPRSTLIPRRGTGLVWDECVILDMPITRTNPDALKTLATVFHGPQKEELTFPKVESIGSDPKRRQSESSYARLLTALFYSKKPNMFSDIVSHIETIAMKENALAALALVRALITSSWSTEPVPGLDLASDTTFARLSSFPKSGTDVILDPSISGGVLPSLLKPATTFSNLVGGLGDAENAAYQVAMAKFDVLKALGRKLEEDGGRQDVLAMVRRRVGEGPWGVSGGVGSRIGTLEL</sequence>
<dbReference type="AlphaFoldDB" id="A0A7U2EW07"/>
<proteinExistence type="predicted"/>
<evidence type="ECO:0000313" key="2">
    <source>
        <dbReference type="Proteomes" id="UP000663193"/>
    </source>
</evidence>
<protein>
    <submittedName>
        <fullName evidence="1">Uncharacterized protein</fullName>
    </submittedName>
</protein>
<dbReference type="VEuPathDB" id="FungiDB:JI435_080290"/>
<reference evidence="2" key="1">
    <citation type="journal article" date="2021" name="BMC Genomics">
        <title>Chromosome-level genome assembly and manually-curated proteome of model necrotroph Parastagonospora nodorum Sn15 reveals a genome-wide trove of candidate effector homologs, and redundancy of virulence-related functions within an accessory chromosome.</title>
        <authorList>
            <person name="Bertazzoni S."/>
            <person name="Jones D.A.B."/>
            <person name="Phan H.T."/>
            <person name="Tan K.-C."/>
            <person name="Hane J.K."/>
        </authorList>
    </citation>
    <scope>NUCLEOTIDE SEQUENCE [LARGE SCALE GENOMIC DNA]</scope>
    <source>
        <strain evidence="2">SN15 / ATCC MYA-4574 / FGSC 10173)</strain>
    </source>
</reference>
<dbReference type="EMBL" id="CP069024">
    <property type="protein sequence ID" value="QRC92928.1"/>
    <property type="molecule type" value="Genomic_DNA"/>
</dbReference>
<name>A0A7U2EW07_PHANO</name>
<dbReference type="OMA" id="PSAQWAH"/>
<gene>
    <name evidence="1" type="ORF">JI435_080290</name>
</gene>
<dbReference type="RefSeq" id="XP_001798356.1">
    <property type="nucleotide sequence ID" value="XM_001798304.1"/>
</dbReference>
<dbReference type="KEGG" id="pno:SNOG_08029"/>